<keyword evidence="4" id="KW-1185">Reference proteome</keyword>
<dbReference type="GO" id="GO:0008195">
    <property type="term" value="F:phosphatidate phosphatase activity"/>
    <property type="evidence" value="ECO:0007669"/>
    <property type="project" value="InterPro"/>
</dbReference>
<feature type="compositionally biased region" description="Basic residues" evidence="1">
    <location>
        <begin position="453"/>
        <end position="466"/>
    </location>
</feature>
<dbReference type="InterPro" id="IPR017210">
    <property type="entry name" value="APP1"/>
</dbReference>
<evidence type="ECO:0000313" key="3">
    <source>
        <dbReference type="EMBL" id="CAH01660.1"/>
    </source>
</evidence>
<dbReference type="PaxDb" id="284590-Q6CTD0"/>
<feature type="region of interest" description="Disordered" evidence="1">
    <location>
        <begin position="432"/>
        <end position="496"/>
    </location>
</feature>
<dbReference type="Proteomes" id="UP000000598">
    <property type="component" value="Chromosome C"/>
</dbReference>
<dbReference type="HOGENOM" id="CLU_022324_0_0_1"/>
<dbReference type="FunCoup" id="Q6CTD0">
    <property type="interactions" value="83"/>
</dbReference>
<dbReference type="Pfam" id="PF09949">
    <property type="entry name" value="APP1_cat"/>
    <property type="match status" value="1"/>
</dbReference>
<proteinExistence type="predicted"/>
<evidence type="ECO:0000259" key="2">
    <source>
        <dbReference type="Pfam" id="PF09949"/>
    </source>
</evidence>
<evidence type="ECO:0000256" key="1">
    <source>
        <dbReference type="SAM" id="MobiDB-lite"/>
    </source>
</evidence>
<accession>Q6CTD0</accession>
<organism evidence="3 4">
    <name type="scientific">Kluyveromyces lactis (strain ATCC 8585 / CBS 2359 / DSM 70799 / NBRC 1267 / NRRL Y-1140 / WM37)</name>
    <name type="common">Yeast</name>
    <name type="synonym">Candida sphaerica</name>
    <dbReference type="NCBI Taxonomy" id="284590"/>
    <lineage>
        <taxon>Eukaryota</taxon>
        <taxon>Fungi</taxon>
        <taxon>Dikarya</taxon>
        <taxon>Ascomycota</taxon>
        <taxon>Saccharomycotina</taxon>
        <taxon>Saccharomycetes</taxon>
        <taxon>Saccharomycetales</taxon>
        <taxon>Saccharomycetaceae</taxon>
        <taxon>Kluyveromyces</taxon>
    </lineage>
</organism>
<dbReference type="eggNOG" id="ENOG502QT5E">
    <property type="taxonomic scope" value="Eukaryota"/>
</dbReference>
<dbReference type="EMBL" id="CR382123">
    <property type="protein sequence ID" value="CAH01660.1"/>
    <property type="molecule type" value="Genomic_DNA"/>
</dbReference>
<evidence type="ECO:0000313" key="4">
    <source>
        <dbReference type="Proteomes" id="UP000000598"/>
    </source>
</evidence>
<sequence>MDPSLAADGSSWGANVPYGRRQRIYNMVKHTKDSYFNAAKNSLKNYYGNDMSPAEARALEFQMFPPKLLCYPSYSRKLSDSIYVTELRGLIYSTGQRSKRNSILLSICKQFLRNDPPPNVEQRLESLQNDSNISLDSSSTTSSSTSSGQLSMGDGVAPLTQEQVLRQRIAGFMNKHLPNVNLLTTLYNGSNDKMDQITVSDNSGGFNILLSTEFKPAGAKVKCLETGLVQDCQIFYVENSGVGLISDIDDTIKHTGIVGDKRSIFLNVFVNGFEQWKIQDMPLWYTTLKDSKAVDFFYVSNAPAQIYPILSEYIGENYPLGPMFLKQYSGNLLSSIMKSSAQRKLASILKICNDFPNKKFILVGDSGEQDLEAYVSAASQFPKQIIGIYIRCCKNSMSDESENDVRVMKALNDHIKKFYLDQIKEEDDIPDLIQFDSDSDSDVAPAKTDKKQPVKKKPPQVLKKKPVLSDALQREISESKSSGTQPPLPPRKPTRLKMRSMDNAVYSIPSSQNDYGTYSEFFDKKAESWNERVKVAVKKLKENDVKASFMFFNDPILCLEDSINKIDSL</sequence>
<dbReference type="InParanoid" id="Q6CTD0"/>
<dbReference type="InterPro" id="IPR052935">
    <property type="entry name" value="Mg2+_PAP"/>
</dbReference>
<dbReference type="AlphaFoldDB" id="Q6CTD0"/>
<gene>
    <name evidence="3" type="ORF">KLLA0_C13651g</name>
</gene>
<dbReference type="KEGG" id="kla:KLLA0_C13651g"/>
<reference evidence="3 4" key="1">
    <citation type="journal article" date="2004" name="Nature">
        <title>Genome evolution in yeasts.</title>
        <authorList>
            <consortium name="Genolevures"/>
            <person name="Dujon B."/>
            <person name="Sherman D."/>
            <person name="Fischer G."/>
            <person name="Durrens P."/>
            <person name="Casaregola S."/>
            <person name="Lafontaine I."/>
            <person name="de Montigny J."/>
            <person name="Marck C."/>
            <person name="Neuveglise C."/>
            <person name="Talla E."/>
            <person name="Goffard N."/>
            <person name="Frangeul L."/>
            <person name="Aigle M."/>
            <person name="Anthouard V."/>
            <person name="Babour A."/>
            <person name="Barbe V."/>
            <person name="Barnay S."/>
            <person name="Blanchin S."/>
            <person name="Beckerich J.M."/>
            <person name="Beyne E."/>
            <person name="Bleykasten C."/>
            <person name="Boisrame A."/>
            <person name="Boyer J."/>
            <person name="Cattolico L."/>
            <person name="Confanioleri F."/>
            <person name="de Daruvar A."/>
            <person name="Despons L."/>
            <person name="Fabre E."/>
            <person name="Fairhead C."/>
            <person name="Ferry-Dumazet H."/>
            <person name="Groppi A."/>
            <person name="Hantraye F."/>
            <person name="Hennequin C."/>
            <person name="Jauniaux N."/>
            <person name="Joyet P."/>
            <person name="Kachouri R."/>
            <person name="Kerrest A."/>
            <person name="Koszul R."/>
            <person name="Lemaire M."/>
            <person name="Lesur I."/>
            <person name="Ma L."/>
            <person name="Muller H."/>
            <person name="Nicaud J.M."/>
            <person name="Nikolski M."/>
            <person name="Oztas S."/>
            <person name="Ozier-Kalogeropoulos O."/>
            <person name="Pellenz S."/>
            <person name="Potier S."/>
            <person name="Richard G.F."/>
            <person name="Straub M.L."/>
            <person name="Suleau A."/>
            <person name="Swennene D."/>
            <person name="Tekaia F."/>
            <person name="Wesolowski-Louvel M."/>
            <person name="Westhof E."/>
            <person name="Wirth B."/>
            <person name="Zeniou-Meyer M."/>
            <person name="Zivanovic I."/>
            <person name="Bolotin-Fukuhara M."/>
            <person name="Thierry A."/>
            <person name="Bouchier C."/>
            <person name="Caudron B."/>
            <person name="Scarpelli C."/>
            <person name="Gaillardin C."/>
            <person name="Weissenbach J."/>
            <person name="Wincker P."/>
            <person name="Souciet J.L."/>
        </authorList>
    </citation>
    <scope>NUCLEOTIDE SEQUENCE [LARGE SCALE GENOMIC DNA]</scope>
    <source>
        <strain evidence="4">ATCC 8585 / CBS 2359 / DSM 70799 / NBRC 1267 / NRRL Y-1140 / WM37</strain>
    </source>
</reference>
<dbReference type="PIRSF" id="PIRSF037464">
    <property type="entry name" value="UCP037464_APP1"/>
    <property type="match status" value="1"/>
</dbReference>
<feature type="region of interest" description="Disordered" evidence="1">
    <location>
        <begin position="128"/>
        <end position="154"/>
    </location>
</feature>
<dbReference type="OMA" id="IYIRCCK"/>
<feature type="domain" description="Phosphatidate phosphatase APP1 catalytic" evidence="2">
    <location>
        <begin position="242"/>
        <end position="392"/>
    </location>
</feature>
<dbReference type="GO" id="GO:0030479">
    <property type="term" value="C:actin cortical patch"/>
    <property type="evidence" value="ECO:0007669"/>
    <property type="project" value="TreeGrafter"/>
</dbReference>
<name>Q6CTD0_KLULA</name>
<feature type="compositionally biased region" description="Low complexity" evidence="1">
    <location>
        <begin position="128"/>
        <end position="151"/>
    </location>
</feature>
<dbReference type="PANTHER" id="PTHR28208:SF3">
    <property type="entry name" value="PHOSPHATIDATE PHOSPHATASE APP1"/>
    <property type="match status" value="1"/>
</dbReference>
<dbReference type="STRING" id="284590.Q6CTD0"/>
<dbReference type="PANTHER" id="PTHR28208">
    <property type="entry name" value="PHOSPHATIDATE PHOSPHATASE APP1"/>
    <property type="match status" value="1"/>
</dbReference>
<dbReference type="InterPro" id="IPR019236">
    <property type="entry name" value="APP1_cat"/>
</dbReference>
<protein>
    <submittedName>
        <fullName evidence="3">KLLA0C13651p</fullName>
    </submittedName>
</protein>